<gene>
    <name evidence="8" type="primary">rpl7a</name>
    <name evidence="8" type="ORF">GZH46_02857</name>
</gene>
<keyword evidence="2 8" id="KW-0689">Ribosomal protein</keyword>
<feature type="non-terminal residue" evidence="8">
    <location>
        <position position="1"/>
    </location>
</feature>
<dbReference type="InterPro" id="IPR050257">
    <property type="entry name" value="eL8/uL1-like"/>
</dbReference>
<evidence type="ECO:0000256" key="3">
    <source>
        <dbReference type="ARBA" id="ARBA00023274"/>
    </source>
</evidence>
<dbReference type="InterPro" id="IPR018492">
    <property type="entry name" value="Ribosomal_eL8/Nhp2"/>
</dbReference>
<dbReference type="PRINTS" id="PR00882">
    <property type="entry name" value="RIBOSOMALL7A"/>
</dbReference>
<dbReference type="InterPro" id="IPR029064">
    <property type="entry name" value="Ribosomal_eL30-like_sf"/>
</dbReference>
<proteinExistence type="inferred from homology"/>
<organism evidence="8 9">
    <name type="scientific">Fragariocoptes setiger</name>
    <dbReference type="NCBI Taxonomy" id="1670756"/>
    <lineage>
        <taxon>Eukaryota</taxon>
        <taxon>Metazoa</taxon>
        <taxon>Ecdysozoa</taxon>
        <taxon>Arthropoda</taxon>
        <taxon>Chelicerata</taxon>
        <taxon>Arachnida</taxon>
        <taxon>Acari</taxon>
        <taxon>Acariformes</taxon>
        <taxon>Trombidiformes</taxon>
        <taxon>Prostigmata</taxon>
        <taxon>Eupodina</taxon>
        <taxon>Eriophyoidea</taxon>
        <taxon>Phytoptidae</taxon>
        <taxon>Fragariocoptes</taxon>
    </lineage>
</organism>
<evidence type="ECO:0000256" key="4">
    <source>
        <dbReference type="ARBA" id="ARBA00035232"/>
    </source>
</evidence>
<dbReference type="EMBL" id="JAIFTH010001184">
    <property type="protein sequence ID" value="KAG9508641.1"/>
    <property type="molecule type" value="Genomic_DNA"/>
</dbReference>
<keyword evidence="3" id="KW-0687">Ribonucleoprotein</keyword>
<evidence type="ECO:0000256" key="1">
    <source>
        <dbReference type="ARBA" id="ARBA00007337"/>
    </source>
</evidence>
<feature type="compositionally biased region" description="Low complexity" evidence="6">
    <location>
        <begin position="42"/>
        <end position="54"/>
    </location>
</feature>
<name>A0ABQ7S5F8_9ACAR</name>
<feature type="domain" description="Ribosomal protein eL8/eL30/eS12/Gadd45" evidence="7">
    <location>
        <begin position="226"/>
        <end position="319"/>
    </location>
</feature>
<dbReference type="InterPro" id="IPR004038">
    <property type="entry name" value="Ribosomal_eL8/eL30/eS12/Gad45"/>
</dbReference>
<dbReference type="InterPro" id="IPR001921">
    <property type="entry name" value="Ribosomal_eL8_euk"/>
</dbReference>
<feature type="compositionally biased region" description="Basic and acidic residues" evidence="6">
    <location>
        <begin position="24"/>
        <end position="36"/>
    </location>
</feature>
<dbReference type="GO" id="GO:0005840">
    <property type="term" value="C:ribosome"/>
    <property type="evidence" value="ECO:0007669"/>
    <property type="project" value="UniProtKB-KW"/>
</dbReference>
<feature type="compositionally biased region" description="Basic and acidic residues" evidence="6">
    <location>
        <begin position="355"/>
        <end position="366"/>
    </location>
</feature>
<sequence length="375" mass="40617">VKKEISKRAKVAPLPEVIAAAKSGSEKSAGKKEKAPKQTPTPAASKVPVKSASAGKRAPPAEKKAASGGKKPSPAEKPVGKVKKGDKLAAMKSASGKAAKKGASAGGAGGGKQPSRKAEAPVVHKQKRKVDPMIVKRPKNFGIGGTVQPKRDLTRFVKWPRYIRIQRQRAVLYKRLKIPPPINQFRTSQLNKQAVTQIFKLLHSYRPESKQAKKERLRTLAQAKAAGKKVPVAAKPPVLRFGTNNVTTLVEKRKAQLVVIAADCDPVEVVLHLPTLCRKMGIPYCIIKGGRPRLGHLVHRKTCSVVAITNVRPEDQQKLAKVIEVVRAAFNDRAEEIRRQWGGGQLGPKSKARKSRLDKAKAKELSQKVAASVAH</sequence>
<feature type="compositionally biased region" description="Low complexity" evidence="6">
    <location>
        <begin position="90"/>
        <end position="103"/>
    </location>
</feature>
<accession>A0ABQ7S5F8</accession>
<keyword evidence="9" id="KW-1185">Reference proteome</keyword>
<evidence type="ECO:0000313" key="8">
    <source>
        <dbReference type="EMBL" id="KAG9508641.1"/>
    </source>
</evidence>
<evidence type="ECO:0000256" key="5">
    <source>
        <dbReference type="ARBA" id="ARBA00035345"/>
    </source>
</evidence>
<evidence type="ECO:0000259" key="7">
    <source>
        <dbReference type="Pfam" id="PF01248"/>
    </source>
</evidence>
<comment type="similarity">
    <text evidence="1">Belongs to the eukaryotic ribosomal protein eL8 family.</text>
</comment>
<evidence type="ECO:0000313" key="9">
    <source>
        <dbReference type="Proteomes" id="UP000825002"/>
    </source>
</evidence>
<reference evidence="8 9" key="1">
    <citation type="submission" date="2020-10" db="EMBL/GenBank/DDBJ databases">
        <authorList>
            <person name="Klimov P.B."/>
            <person name="Dyachkov S.M."/>
            <person name="Chetverikov P.E."/>
        </authorList>
    </citation>
    <scope>NUCLEOTIDE SEQUENCE [LARGE SCALE GENOMIC DNA]</scope>
    <source>
        <strain evidence="8">BMOC 18-1129-001#AD2665</strain>
        <tissue evidence="8">Entire mites</tissue>
    </source>
</reference>
<protein>
    <recommendedName>
        <fullName evidence="4">Large ribosomal subunit protein eL8</fullName>
    </recommendedName>
    <alternativeName>
        <fullName evidence="5">60S ribosomal protein L7a</fullName>
    </alternativeName>
</protein>
<dbReference type="Proteomes" id="UP000825002">
    <property type="component" value="Unassembled WGS sequence"/>
</dbReference>
<comment type="caution">
    <text evidence="8">The sequence shown here is derived from an EMBL/GenBank/DDBJ whole genome shotgun (WGS) entry which is preliminary data.</text>
</comment>
<dbReference type="Pfam" id="PF01248">
    <property type="entry name" value="Ribosomal_L7Ae"/>
    <property type="match status" value="1"/>
</dbReference>
<feature type="region of interest" description="Disordered" evidence="6">
    <location>
        <begin position="1"/>
        <end position="128"/>
    </location>
</feature>
<evidence type="ECO:0000256" key="2">
    <source>
        <dbReference type="ARBA" id="ARBA00022980"/>
    </source>
</evidence>
<dbReference type="PANTHER" id="PTHR23105">
    <property type="entry name" value="RIBOSOMAL PROTEIN L7AE FAMILY MEMBER"/>
    <property type="match status" value="1"/>
</dbReference>
<dbReference type="Gene3D" id="3.30.1330.30">
    <property type="match status" value="1"/>
</dbReference>
<evidence type="ECO:0000256" key="6">
    <source>
        <dbReference type="SAM" id="MobiDB-lite"/>
    </source>
</evidence>
<feature type="region of interest" description="Disordered" evidence="6">
    <location>
        <begin position="341"/>
        <end position="375"/>
    </location>
</feature>
<dbReference type="PRINTS" id="PR00881">
    <property type="entry name" value="L7ARS6FAMILY"/>
</dbReference>
<dbReference type="SUPFAM" id="SSF55315">
    <property type="entry name" value="L30e-like"/>
    <property type="match status" value="1"/>
</dbReference>